<evidence type="ECO:0000256" key="2">
    <source>
        <dbReference type="SAM" id="MobiDB-lite"/>
    </source>
</evidence>
<feature type="coiled-coil region" evidence="1">
    <location>
        <begin position="176"/>
        <end position="203"/>
    </location>
</feature>
<keyword evidence="1" id="KW-0175">Coiled coil</keyword>
<dbReference type="AlphaFoldDB" id="A0A813BYG0"/>
<feature type="non-terminal residue" evidence="3">
    <location>
        <position position="352"/>
    </location>
</feature>
<name>A0A813BYG0_9DINO</name>
<dbReference type="Proteomes" id="UP000601435">
    <property type="component" value="Unassembled WGS sequence"/>
</dbReference>
<accession>A0A813BYG0</accession>
<feature type="compositionally biased region" description="Polar residues" evidence="2">
    <location>
        <begin position="16"/>
        <end position="25"/>
    </location>
</feature>
<comment type="caution">
    <text evidence="3">The sequence shown here is derived from an EMBL/GenBank/DDBJ whole genome shotgun (WGS) entry which is preliminary data.</text>
</comment>
<gene>
    <name evidence="3" type="ORF">SNEC2469_LOCUS32185</name>
</gene>
<evidence type="ECO:0000313" key="3">
    <source>
        <dbReference type="EMBL" id="CAE7928096.1"/>
    </source>
</evidence>
<feature type="compositionally biased region" description="Basic and acidic residues" evidence="2">
    <location>
        <begin position="276"/>
        <end position="352"/>
    </location>
</feature>
<dbReference type="EMBL" id="CAJNJA010080585">
    <property type="protein sequence ID" value="CAE7928096.1"/>
    <property type="molecule type" value="Genomic_DNA"/>
</dbReference>
<evidence type="ECO:0000313" key="4">
    <source>
        <dbReference type="Proteomes" id="UP000601435"/>
    </source>
</evidence>
<dbReference type="OrthoDB" id="10459552at2759"/>
<sequence length="352" mass="38721">MLRAIHQPTRVEPVTTRAQAESPESPSRERFDARLSRLEDLFDQLPTTQSVESSGLELSSLPASTAPPNSTMMLTLNWVDAHSESASSENIRSALREVPVNLVRVDTLPEGRGALGAQGRGTVCWLASTDTPAAETALRRQLTDPSSALRRLLPGLVAESSAVVPAPLAALAVGHARQLSARVNNLEDAQRQLADNLTSVERQVLSMEGRLAGSLGLTAPLQRRGESSPLNLSSIGPPGHGRRDPVGSGRSPSDRIDVDEDDASVDFDSAFNETAEASRRKEEQRHAAEQAAQAERERRRAEEEFERKRREQADAERRRADAARKEREEAEEKQREEVRRLEEEAAKRQAEQ</sequence>
<proteinExistence type="predicted"/>
<feature type="region of interest" description="Disordered" evidence="2">
    <location>
        <begin position="1"/>
        <end position="32"/>
    </location>
</feature>
<organism evidence="3 4">
    <name type="scientific">Symbiodinium necroappetens</name>
    <dbReference type="NCBI Taxonomy" id="1628268"/>
    <lineage>
        <taxon>Eukaryota</taxon>
        <taxon>Sar</taxon>
        <taxon>Alveolata</taxon>
        <taxon>Dinophyceae</taxon>
        <taxon>Suessiales</taxon>
        <taxon>Symbiodiniaceae</taxon>
        <taxon>Symbiodinium</taxon>
    </lineage>
</organism>
<reference evidence="3" key="1">
    <citation type="submission" date="2021-02" db="EMBL/GenBank/DDBJ databases">
        <authorList>
            <person name="Dougan E. K."/>
            <person name="Rhodes N."/>
            <person name="Thang M."/>
            <person name="Chan C."/>
        </authorList>
    </citation>
    <scope>NUCLEOTIDE SEQUENCE</scope>
</reference>
<keyword evidence="4" id="KW-1185">Reference proteome</keyword>
<protein>
    <submittedName>
        <fullName evidence="3">Uncharacterized protein</fullName>
    </submittedName>
</protein>
<feature type="region of interest" description="Disordered" evidence="2">
    <location>
        <begin position="219"/>
        <end position="352"/>
    </location>
</feature>
<evidence type="ECO:0000256" key="1">
    <source>
        <dbReference type="SAM" id="Coils"/>
    </source>
</evidence>